<keyword evidence="2" id="KW-0378">Hydrolase</keyword>
<dbReference type="InterPro" id="IPR027417">
    <property type="entry name" value="P-loop_NTPase"/>
</dbReference>
<dbReference type="Pfam" id="PF04851">
    <property type="entry name" value="ResIII"/>
    <property type="match status" value="1"/>
</dbReference>
<dbReference type="PANTHER" id="PTHR47396">
    <property type="entry name" value="TYPE I RESTRICTION ENZYME ECOKI R PROTEIN"/>
    <property type="match status" value="1"/>
</dbReference>
<reference evidence="2" key="1">
    <citation type="submission" date="2023-04" db="EMBL/GenBank/DDBJ databases">
        <title>Genomic diversity of scab-causing Streptomyces spp. in the province of Quebec, Canada.</title>
        <authorList>
            <person name="Biessy A."/>
            <person name="Cadieux M."/>
            <person name="Ciotola M."/>
            <person name="Filion M."/>
        </authorList>
    </citation>
    <scope>NUCLEOTIDE SEQUENCE</scope>
    <source>
        <strain evidence="2">B21-115</strain>
    </source>
</reference>
<dbReference type="Proteomes" id="UP001310290">
    <property type="component" value="Unassembled WGS sequence"/>
</dbReference>
<accession>A0ABU8ARP4</accession>
<dbReference type="PROSITE" id="PS51192">
    <property type="entry name" value="HELICASE_ATP_BIND_1"/>
    <property type="match status" value="1"/>
</dbReference>
<dbReference type="EMBL" id="JARULZ010000001">
    <property type="protein sequence ID" value="MEH0636346.1"/>
    <property type="molecule type" value="Genomic_DNA"/>
</dbReference>
<keyword evidence="2" id="KW-0547">Nucleotide-binding</keyword>
<proteinExistence type="predicted"/>
<name>A0ABU8ARP4_9ACTN</name>
<evidence type="ECO:0000313" key="3">
    <source>
        <dbReference type="Proteomes" id="UP001310290"/>
    </source>
</evidence>
<dbReference type="SMART" id="SM00487">
    <property type="entry name" value="DEXDc"/>
    <property type="match status" value="1"/>
</dbReference>
<keyword evidence="3" id="KW-1185">Reference proteome</keyword>
<comment type="caution">
    <text evidence="2">The sequence shown here is derived from an EMBL/GenBank/DDBJ whole genome shotgun (WGS) entry which is preliminary data.</text>
</comment>
<keyword evidence="2" id="KW-0067">ATP-binding</keyword>
<dbReference type="InterPro" id="IPR003593">
    <property type="entry name" value="AAA+_ATPase"/>
</dbReference>
<dbReference type="Pfam" id="PF01844">
    <property type="entry name" value="HNH"/>
    <property type="match status" value="1"/>
</dbReference>
<feature type="domain" description="Helicase ATP-binding" evidence="1">
    <location>
        <begin position="94"/>
        <end position="255"/>
    </location>
</feature>
<evidence type="ECO:0000259" key="1">
    <source>
        <dbReference type="PROSITE" id="PS51192"/>
    </source>
</evidence>
<dbReference type="InterPro" id="IPR006935">
    <property type="entry name" value="Helicase/UvrB_N"/>
</dbReference>
<gene>
    <name evidence="2" type="ORF">QBA35_23955</name>
</gene>
<dbReference type="Gene3D" id="3.40.50.300">
    <property type="entry name" value="P-loop containing nucleotide triphosphate hydrolases"/>
    <property type="match status" value="2"/>
</dbReference>
<dbReference type="InterPro" id="IPR002711">
    <property type="entry name" value="HNH"/>
</dbReference>
<dbReference type="RefSeq" id="WP_334659671.1">
    <property type="nucleotide sequence ID" value="NZ_JARULZ010000001.1"/>
</dbReference>
<organism evidence="2 3">
    <name type="scientific">Streptomyces bottropensis</name>
    <dbReference type="NCBI Taxonomy" id="42235"/>
    <lineage>
        <taxon>Bacteria</taxon>
        <taxon>Bacillati</taxon>
        <taxon>Actinomycetota</taxon>
        <taxon>Actinomycetes</taxon>
        <taxon>Kitasatosporales</taxon>
        <taxon>Streptomycetaceae</taxon>
        <taxon>Streptomyces</taxon>
    </lineage>
</organism>
<dbReference type="PANTHER" id="PTHR47396:SF2">
    <property type="entry name" value="HELICASE ATP-BINDING DOMAIN-CONTAINING PROTEIN"/>
    <property type="match status" value="1"/>
</dbReference>
<dbReference type="SMART" id="SM00382">
    <property type="entry name" value="AAA"/>
    <property type="match status" value="1"/>
</dbReference>
<dbReference type="Gene3D" id="1.10.30.50">
    <property type="match status" value="1"/>
</dbReference>
<dbReference type="InterPro" id="IPR003615">
    <property type="entry name" value="HNH_nuc"/>
</dbReference>
<dbReference type="InterPro" id="IPR050742">
    <property type="entry name" value="Helicase_Restrict-Modif_Enz"/>
</dbReference>
<sequence>MEGIQQPRDPRRAFNSGERVALFLAAGGCCGGCGKELEPGWHGDHVQPWARGGLTDVINGEALCPECNLAKGSKPMANGDLREWQRAARERYHARNGGENNNFLVVATPGAGKTTFALTIATDLIDRSVVNKIVVVVPTKHLRKQWAKAGARRGLQLDHVFENRNGAVGADFDGVVVTYQAVASQPLLWRRLATNKRTMVIFDEIHHAGDGENLTWGEALNNAFEHAERRLLLSGTPFRTDGRPIPFVSYDETRRAVPGFNYDYGMALTDGGVVRPVVFPAWDGKSQWRRSGQMAITSVDLSEADKDEVPPALKAALDPDGEWIPSVLREAHGALTRMRIDTPDAGGLVVASDQFAATKYAQLLRRITGTEVPVAISDNPDASTVIDEFSKSSDPWIVAVQMIAEGVDIPRLGVGVYASRVRTQMYFTQVVGRFVRLRGEDDPTTARLFIPSINILLAYAQGIEKTVDAVLAEEEKKVREVQDGGGDGESDFLFPAYETIGASAGRHHATIASGSAFTTEQLDQARKTMEMSGPAPASITVEYVAGLLASAGKLNAVTLVAQRDDEQDLEPLGDQKKKLRALIHKKVARLSLLTGRPYAHINNELNQALNSAVKTATREQLLKRLKTLDDAIKEADKK</sequence>
<dbReference type="SMART" id="SM00507">
    <property type="entry name" value="HNHc"/>
    <property type="match status" value="1"/>
</dbReference>
<dbReference type="GO" id="GO:0004386">
    <property type="term" value="F:helicase activity"/>
    <property type="evidence" value="ECO:0007669"/>
    <property type="project" value="UniProtKB-KW"/>
</dbReference>
<dbReference type="InterPro" id="IPR014001">
    <property type="entry name" value="Helicase_ATP-bd"/>
</dbReference>
<dbReference type="CDD" id="cd00085">
    <property type="entry name" value="HNHc"/>
    <property type="match status" value="1"/>
</dbReference>
<protein>
    <submittedName>
        <fullName evidence="2">DEAD/DEAH box helicase family protein</fullName>
    </submittedName>
</protein>
<keyword evidence="2" id="KW-0347">Helicase</keyword>
<evidence type="ECO:0000313" key="2">
    <source>
        <dbReference type="EMBL" id="MEH0636346.1"/>
    </source>
</evidence>
<dbReference type="SUPFAM" id="SSF52540">
    <property type="entry name" value="P-loop containing nucleoside triphosphate hydrolases"/>
    <property type="match status" value="2"/>
</dbReference>